<proteinExistence type="inferred from homology"/>
<accession>A0ABR3A7N4</accession>
<feature type="region of interest" description="Disordered" evidence="2">
    <location>
        <begin position="1"/>
        <end position="25"/>
    </location>
</feature>
<dbReference type="Proteomes" id="UP001437256">
    <property type="component" value="Unassembled WGS sequence"/>
</dbReference>
<evidence type="ECO:0000313" key="4">
    <source>
        <dbReference type="Proteomes" id="UP001437256"/>
    </source>
</evidence>
<dbReference type="InterPro" id="IPR002838">
    <property type="entry name" value="AIM24"/>
</dbReference>
<comment type="subcellular location">
    <subcellularLocation>
        <location evidence="1">Mitochondrion</location>
    </subcellularLocation>
</comment>
<keyword evidence="4" id="KW-1185">Reference proteome</keyword>
<gene>
    <name evidence="3" type="ORF">AAF712_002889</name>
</gene>
<dbReference type="InterPro" id="IPR016031">
    <property type="entry name" value="Trp_RNA-bd_attenuator-like_dom"/>
</dbReference>
<comment type="similarity">
    <text evidence="1">Belongs to the AIM24 family.</text>
</comment>
<feature type="compositionally biased region" description="Low complexity" evidence="2">
    <location>
        <begin position="1"/>
        <end position="19"/>
    </location>
</feature>
<keyword evidence="1" id="KW-0496">Mitochondrion</keyword>
<dbReference type="EMBL" id="JBBXMP010000009">
    <property type="protein sequence ID" value="KAL0069992.1"/>
    <property type="molecule type" value="Genomic_DNA"/>
</dbReference>
<dbReference type="PANTHER" id="PTHR43657">
    <property type="entry name" value="TRYPTOPHAN RNA-BINDING ATTENUATOR PROTEIN-LIKE PROTEIN"/>
    <property type="match status" value="1"/>
</dbReference>
<protein>
    <recommendedName>
        <fullName evidence="1">Altered inheritance of mitochondria protein 24, mitochondrial</fullName>
    </recommendedName>
</protein>
<dbReference type="SUPFAM" id="SSF51219">
    <property type="entry name" value="TRAP-like"/>
    <property type="match status" value="1"/>
</dbReference>
<evidence type="ECO:0000256" key="2">
    <source>
        <dbReference type="SAM" id="MobiDB-lite"/>
    </source>
</evidence>
<sequence>MSEQTYYQPPGQPTNPQTQFGMPPPQAANIESGHFEGGTYRITHRHTNSILTVDLANGQTVRARPGAMVHMGAQVKLEGNFKFSFKKMFTGGNMTYSTFSGNGPVALAPLLFGDITTIPIHGTGQWNISKNAFLACTQDVVRESKSQGFSKVFFGGEDLFVYHISGNGTLWVSSFGAIERIDLREGQEHIVDNGHLVAWSCQYQIEKAGGGTMNSIKSGEGVVCRFKGPGSIYCQTRNQDDFEEYLVQVARPRSSS</sequence>
<organism evidence="3 4">
    <name type="scientific">Marasmius tenuissimus</name>
    <dbReference type="NCBI Taxonomy" id="585030"/>
    <lineage>
        <taxon>Eukaryota</taxon>
        <taxon>Fungi</taxon>
        <taxon>Dikarya</taxon>
        <taxon>Basidiomycota</taxon>
        <taxon>Agaricomycotina</taxon>
        <taxon>Agaricomycetes</taxon>
        <taxon>Agaricomycetidae</taxon>
        <taxon>Agaricales</taxon>
        <taxon>Marasmiineae</taxon>
        <taxon>Marasmiaceae</taxon>
        <taxon>Marasmius</taxon>
    </lineage>
</organism>
<dbReference type="Gene3D" id="3.60.160.10">
    <property type="entry name" value="Mitochondrial biogenesis AIM24"/>
    <property type="match status" value="1"/>
</dbReference>
<comment type="caution">
    <text evidence="3">The sequence shown here is derived from an EMBL/GenBank/DDBJ whole genome shotgun (WGS) entry which is preliminary data.</text>
</comment>
<evidence type="ECO:0000256" key="1">
    <source>
        <dbReference type="RuleBase" id="RU363045"/>
    </source>
</evidence>
<dbReference type="InterPro" id="IPR036983">
    <property type="entry name" value="AIM24_sf"/>
</dbReference>
<reference evidence="3 4" key="1">
    <citation type="submission" date="2024-05" db="EMBL/GenBank/DDBJ databases">
        <title>A draft genome resource for the thread blight pathogen Marasmius tenuissimus strain MS-2.</title>
        <authorList>
            <person name="Yulfo-Soto G.E."/>
            <person name="Baruah I.K."/>
            <person name="Amoako-Attah I."/>
            <person name="Bukari Y."/>
            <person name="Meinhardt L.W."/>
            <person name="Bailey B.A."/>
            <person name="Cohen S.P."/>
        </authorList>
    </citation>
    <scope>NUCLEOTIDE SEQUENCE [LARGE SCALE GENOMIC DNA]</scope>
    <source>
        <strain evidence="3 4">MS-2</strain>
    </source>
</reference>
<dbReference type="PANTHER" id="PTHR43657:SF1">
    <property type="entry name" value="ALTERED INHERITANCE OF MITOCHONDRIA PROTEIN 24, MITOCHONDRIAL"/>
    <property type="match status" value="1"/>
</dbReference>
<evidence type="ECO:0000313" key="3">
    <source>
        <dbReference type="EMBL" id="KAL0069992.1"/>
    </source>
</evidence>
<dbReference type="NCBIfam" id="TIGR00266">
    <property type="entry name" value="TIGR00266 family protein"/>
    <property type="match status" value="1"/>
</dbReference>
<name>A0ABR3A7N4_9AGAR</name>
<dbReference type="Pfam" id="PF01987">
    <property type="entry name" value="AIM24"/>
    <property type="match status" value="1"/>
</dbReference>